<proteinExistence type="inferred from homology"/>
<dbReference type="CDD" id="cd00568">
    <property type="entry name" value="TPP_enzymes"/>
    <property type="match status" value="1"/>
</dbReference>
<evidence type="ECO:0000313" key="8">
    <source>
        <dbReference type="Proteomes" id="UP000240739"/>
    </source>
</evidence>
<dbReference type="InterPro" id="IPR012000">
    <property type="entry name" value="Thiamin_PyroP_enz_cen_dom"/>
</dbReference>
<evidence type="ECO:0000259" key="5">
    <source>
        <dbReference type="Pfam" id="PF02775"/>
    </source>
</evidence>
<keyword evidence="8" id="KW-1185">Reference proteome</keyword>
<evidence type="ECO:0000256" key="1">
    <source>
        <dbReference type="ARBA" id="ARBA00007812"/>
    </source>
</evidence>
<comment type="caution">
    <text evidence="7">The sequence shown here is derived from an EMBL/GenBank/DDBJ whole genome shotgun (WGS) entry which is preliminary data.</text>
</comment>
<dbReference type="RefSeq" id="WP_107567204.1">
    <property type="nucleotide sequence ID" value="NZ_PYYB01000001.1"/>
</dbReference>
<dbReference type="GO" id="GO:0050660">
    <property type="term" value="F:flavin adenine dinucleotide binding"/>
    <property type="evidence" value="ECO:0007669"/>
    <property type="project" value="TreeGrafter"/>
</dbReference>
<dbReference type="CDD" id="cd07035">
    <property type="entry name" value="TPP_PYR_POX_like"/>
    <property type="match status" value="1"/>
</dbReference>
<dbReference type="PANTHER" id="PTHR18968:SF167">
    <property type="entry name" value="ACETOLACTATE SYNTHASE LARGE SUBUNIT ILVB2-RELATED"/>
    <property type="match status" value="1"/>
</dbReference>
<gene>
    <name evidence="7" type="ORF">C7Y72_03440</name>
</gene>
<feature type="domain" description="Thiamine pyrophosphate enzyme central" evidence="4">
    <location>
        <begin position="192"/>
        <end position="321"/>
    </location>
</feature>
<evidence type="ECO:0000259" key="4">
    <source>
        <dbReference type="Pfam" id="PF00205"/>
    </source>
</evidence>
<dbReference type="InterPro" id="IPR029035">
    <property type="entry name" value="DHS-like_NAD/FAD-binding_dom"/>
</dbReference>
<dbReference type="InterPro" id="IPR011766">
    <property type="entry name" value="TPP_enzyme_TPP-bd"/>
</dbReference>
<evidence type="ECO:0000256" key="3">
    <source>
        <dbReference type="RuleBase" id="RU362132"/>
    </source>
</evidence>
<dbReference type="Pfam" id="PF02776">
    <property type="entry name" value="TPP_enzyme_N"/>
    <property type="match status" value="1"/>
</dbReference>
<dbReference type="Pfam" id="PF00205">
    <property type="entry name" value="TPP_enzyme_M"/>
    <property type="match status" value="1"/>
</dbReference>
<dbReference type="Proteomes" id="UP000240739">
    <property type="component" value="Unassembled WGS sequence"/>
</dbReference>
<dbReference type="EMBL" id="PYYB01000001">
    <property type="protein sequence ID" value="PTL58767.1"/>
    <property type="molecule type" value="Genomic_DNA"/>
</dbReference>
<feature type="domain" description="Thiamine pyrophosphate enzyme TPP-binding" evidence="5">
    <location>
        <begin position="401"/>
        <end position="538"/>
    </location>
</feature>
<keyword evidence="2 3" id="KW-0786">Thiamine pyrophosphate</keyword>
<dbReference type="GO" id="GO:0005948">
    <property type="term" value="C:acetolactate synthase complex"/>
    <property type="evidence" value="ECO:0007669"/>
    <property type="project" value="TreeGrafter"/>
</dbReference>
<evidence type="ECO:0000256" key="2">
    <source>
        <dbReference type="ARBA" id="ARBA00023052"/>
    </source>
</evidence>
<evidence type="ECO:0000313" key="7">
    <source>
        <dbReference type="EMBL" id="PTL58767.1"/>
    </source>
</evidence>
<dbReference type="InterPro" id="IPR045229">
    <property type="entry name" value="TPP_enz"/>
</dbReference>
<name>A0A2T4UHS0_9ACTN</name>
<feature type="domain" description="Thiamine pyrophosphate enzyme N-terminal TPP-binding" evidence="6">
    <location>
        <begin position="4"/>
        <end position="123"/>
    </location>
</feature>
<dbReference type="SUPFAM" id="SSF52518">
    <property type="entry name" value="Thiamin diphosphate-binding fold (THDP-binding)"/>
    <property type="match status" value="2"/>
</dbReference>
<dbReference type="GO" id="GO:0009099">
    <property type="term" value="P:L-valine biosynthetic process"/>
    <property type="evidence" value="ECO:0007669"/>
    <property type="project" value="TreeGrafter"/>
</dbReference>
<organism evidence="7 8">
    <name type="scientific">Paraconexibacter algicola</name>
    <dbReference type="NCBI Taxonomy" id="2133960"/>
    <lineage>
        <taxon>Bacteria</taxon>
        <taxon>Bacillati</taxon>
        <taxon>Actinomycetota</taxon>
        <taxon>Thermoleophilia</taxon>
        <taxon>Solirubrobacterales</taxon>
        <taxon>Paraconexibacteraceae</taxon>
        <taxon>Paraconexibacter</taxon>
    </lineage>
</organism>
<protein>
    <submittedName>
        <fullName evidence="7">Acetolactate synthase</fullName>
    </submittedName>
</protein>
<sequence>MPVAADLLVRALERAGVRVVFGLPGVHNLAAFEALRTSSAIRTIGVRHEQAAAYAADGHARATGEVGVALVTTGPGAANTLGAVGEAWASGTPLVVIATDVPASLKRPGIVGGALHESADQRAMFAPVTKATVRVTDPADLGHATAQALATALAAPQRPVLLEVPTDVLAAAVTGDEPTAAGAPAYAETPDVDQALPHLLAAQRPIVWAGGGALRAGAGPTVAALAQRLGAPVLTTYAARGLLAGHPFLVGLPPHVPEAGELWDRADLVLAVGSDLDGMSTMNWRLPQPPRLVAVNVDAADATKNYRADAVVVADAVLGCEELLEGLDEAGHAPPQPADTHSDALFGGTASAWYGDLAALRAGAVRRLRIEHPAELAFVDVVARTVPSGTTVVADMCVAGYWLAALHEVPGPRRFQYPMGWGTLGYALPAAIGAAATGTPTVAFCGDGGLLLACGELATVQQERLGLTLVVVDDGGYGMLRHDQDRAGTPRFGVDLAGPDHVALAQAFGLRAERVDGLGDAFGAALAAHLADPAPSVLVAAAALAPPPTTSPRWHREGPPAWAAP</sequence>
<dbReference type="GO" id="GO:0030976">
    <property type="term" value="F:thiamine pyrophosphate binding"/>
    <property type="evidence" value="ECO:0007669"/>
    <property type="project" value="InterPro"/>
</dbReference>
<dbReference type="GO" id="GO:0000287">
    <property type="term" value="F:magnesium ion binding"/>
    <property type="evidence" value="ECO:0007669"/>
    <property type="project" value="InterPro"/>
</dbReference>
<dbReference type="AlphaFoldDB" id="A0A2T4UHS0"/>
<dbReference type="InterPro" id="IPR029061">
    <property type="entry name" value="THDP-binding"/>
</dbReference>
<accession>A0A2T4UHS0</accession>
<reference evidence="7 8" key="1">
    <citation type="submission" date="2018-03" db="EMBL/GenBank/DDBJ databases">
        <title>Aquarubrobacter algicola gen. nov., sp. nov., a novel actinobacterium isolated from shallow eutrophic lake during the end of cyanobacterial harmful algal blooms.</title>
        <authorList>
            <person name="Chun S.J."/>
        </authorList>
    </citation>
    <scope>NUCLEOTIDE SEQUENCE [LARGE SCALE GENOMIC DNA]</scope>
    <source>
        <strain evidence="7 8">Seoho-28</strain>
    </source>
</reference>
<dbReference type="PANTHER" id="PTHR18968">
    <property type="entry name" value="THIAMINE PYROPHOSPHATE ENZYMES"/>
    <property type="match status" value="1"/>
</dbReference>
<dbReference type="OrthoDB" id="4494979at2"/>
<dbReference type="Pfam" id="PF02775">
    <property type="entry name" value="TPP_enzyme_C"/>
    <property type="match status" value="1"/>
</dbReference>
<dbReference type="InterPro" id="IPR012001">
    <property type="entry name" value="Thiamin_PyroP_enz_TPP-bd_dom"/>
</dbReference>
<dbReference type="GO" id="GO:0009097">
    <property type="term" value="P:isoleucine biosynthetic process"/>
    <property type="evidence" value="ECO:0007669"/>
    <property type="project" value="TreeGrafter"/>
</dbReference>
<dbReference type="SUPFAM" id="SSF52467">
    <property type="entry name" value="DHS-like NAD/FAD-binding domain"/>
    <property type="match status" value="1"/>
</dbReference>
<dbReference type="Gene3D" id="3.40.50.970">
    <property type="match status" value="2"/>
</dbReference>
<comment type="similarity">
    <text evidence="1 3">Belongs to the TPP enzyme family.</text>
</comment>
<evidence type="ECO:0000259" key="6">
    <source>
        <dbReference type="Pfam" id="PF02776"/>
    </source>
</evidence>
<dbReference type="GO" id="GO:0003984">
    <property type="term" value="F:acetolactate synthase activity"/>
    <property type="evidence" value="ECO:0007669"/>
    <property type="project" value="TreeGrafter"/>
</dbReference>
<dbReference type="Gene3D" id="3.40.50.1220">
    <property type="entry name" value="TPP-binding domain"/>
    <property type="match status" value="1"/>
</dbReference>